<dbReference type="PANTHER" id="PTHR43791:SF91">
    <property type="entry name" value="MAJOR FACILITATOR SUPERFAMILY (MFS) PROFILE DOMAIN-CONTAINING PROTEIN-RELATED"/>
    <property type="match status" value="1"/>
</dbReference>
<evidence type="ECO:0000256" key="5">
    <source>
        <dbReference type="ARBA" id="ARBA00023136"/>
    </source>
</evidence>
<evidence type="ECO:0000256" key="4">
    <source>
        <dbReference type="ARBA" id="ARBA00022989"/>
    </source>
</evidence>
<organism evidence="7 8">
    <name type="scientific">Nothophoma quercina</name>
    <dbReference type="NCBI Taxonomy" id="749835"/>
    <lineage>
        <taxon>Eukaryota</taxon>
        <taxon>Fungi</taxon>
        <taxon>Dikarya</taxon>
        <taxon>Ascomycota</taxon>
        <taxon>Pezizomycotina</taxon>
        <taxon>Dothideomycetes</taxon>
        <taxon>Pleosporomycetidae</taxon>
        <taxon>Pleosporales</taxon>
        <taxon>Pleosporineae</taxon>
        <taxon>Didymellaceae</taxon>
        <taxon>Nothophoma</taxon>
    </lineage>
</organism>
<dbReference type="PANTHER" id="PTHR43791">
    <property type="entry name" value="PERMEASE-RELATED"/>
    <property type="match status" value="1"/>
</dbReference>
<dbReference type="Gene3D" id="1.20.1250.20">
    <property type="entry name" value="MFS general substrate transporter like domains"/>
    <property type="match status" value="1"/>
</dbReference>
<dbReference type="Proteomes" id="UP001521222">
    <property type="component" value="Unassembled WGS sequence"/>
</dbReference>
<reference evidence="7 8" key="1">
    <citation type="submission" date="2024-02" db="EMBL/GenBank/DDBJ databases">
        <title>De novo assembly and annotation of 12 fungi associated with fruit tree decline syndrome in Ontario, Canada.</title>
        <authorList>
            <person name="Sulman M."/>
            <person name="Ellouze W."/>
            <person name="Ilyukhin E."/>
        </authorList>
    </citation>
    <scope>NUCLEOTIDE SEQUENCE [LARGE SCALE GENOMIC DNA]</scope>
    <source>
        <strain evidence="7 8">M97-236</strain>
    </source>
</reference>
<dbReference type="Pfam" id="PF07690">
    <property type="entry name" value="MFS_1"/>
    <property type="match status" value="1"/>
</dbReference>
<comment type="subcellular location">
    <subcellularLocation>
        <location evidence="1">Membrane</location>
        <topology evidence="1">Multi-pass membrane protein</topology>
    </subcellularLocation>
</comment>
<protein>
    <recommendedName>
        <fullName evidence="9">Major facilitator superfamily (MFS) profile domain-containing protein</fullName>
    </recommendedName>
</protein>
<gene>
    <name evidence="7" type="ORF">SLS59_009847</name>
</gene>
<evidence type="ECO:0000313" key="8">
    <source>
        <dbReference type="Proteomes" id="UP001521222"/>
    </source>
</evidence>
<feature type="transmembrane region" description="Helical" evidence="6">
    <location>
        <begin position="265"/>
        <end position="284"/>
    </location>
</feature>
<feature type="transmembrane region" description="Helical" evidence="6">
    <location>
        <begin position="12"/>
        <end position="33"/>
    </location>
</feature>
<evidence type="ECO:0000256" key="3">
    <source>
        <dbReference type="ARBA" id="ARBA00022692"/>
    </source>
</evidence>
<feature type="transmembrane region" description="Helical" evidence="6">
    <location>
        <begin position="181"/>
        <end position="199"/>
    </location>
</feature>
<comment type="caution">
    <text evidence="7">The sequence shown here is derived from an EMBL/GenBank/DDBJ whole genome shotgun (WGS) entry which is preliminary data.</text>
</comment>
<feature type="transmembrane region" description="Helical" evidence="6">
    <location>
        <begin position="45"/>
        <end position="67"/>
    </location>
</feature>
<dbReference type="InterPro" id="IPR036259">
    <property type="entry name" value="MFS_trans_sf"/>
</dbReference>
<feature type="transmembrane region" description="Helical" evidence="6">
    <location>
        <begin position="148"/>
        <end position="169"/>
    </location>
</feature>
<dbReference type="EMBL" id="JAKIXB020000048">
    <property type="protein sequence ID" value="KAL1592191.1"/>
    <property type="molecule type" value="Genomic_DNA"/>
</dbReference>
<keyword evidence="8" id="KW-1185">Reference proteome</keyword>
<evidence type="ECO:0000256" key="1">
    <source>
        <dbReference type="ARBA" id="ARBA00004141"/>
    </source>
</evidence>
<dbReference type="InterPro" id="IPR011701">
    <property type="entry name" value="MFS"/>
</dbReference>
<name>A0ABR3QJ62_9PLEO</name>
<dbReference type="SUPFAM" id="SSF103473">
    <property type="entry name" value="MFS general substrate transporter"/>
    <property type="match status" value="1"/>
</dbReference>
<evidence type="ECO:0000313" key="7">
    <source>
        <dbReference type="EMBL" id="KAL1592191.1"/>
    </source>
</evidence>
<sequence>MFSNRKSVSLRNTYFYGISAIVGALGGLVTYAINELDYAGGWRGWRWIIAINGVPIVLTALVVPFVLPNSPDTASFLTKEDRRNLVLPRELEIGLTKAAQLLHKEDVKAGAKDWKTWEFAIGTFSSLGMLYSLSIFFPIIIFEIGADWIRQLVQALVIPIYSLDFLVYVGSAYLSDKIQQHGIFCIGSFLTCTVGYVFLVTNQDVGLSFAGCFVIAMRLWTSTGAAMTWLDVNSSRYGKRAFASGMQITIGNAAAHPTYYPGYGATIGLHALGVGVHAALHFWYRNQNKRKLLGREDYRMEGLSEVEIKEIGEHNPRFIYTI</sequence>
<accession>A0ABR3QJ62</accession>
<feature type="transmembrane region" description="Helical" evidence="6">
    <location>
        <begin position="119"/>
        <end position="142"/>
    </location>
</feature>
<feature type="transmembrane region" description="Helical" evidence="6">
    <location>
        <begin position="205"/>
        <end position="229"/>
    </location>
</feature>
<keyword evidence="3 6" id="KW-0812">Transmembrane</keyword>
<keyword evidence="2" id="KW-0813">Transport</keyword>
<evidence type="ECO:0000256" key="2">
    <source>
        <dbReference type="ARBA" id="ARBA00022448"/>
    </source>
</evidence>
<keyword evidence="4 6" id="KW-1133">Transmembrane helix</keyword>
<evidence type="ECO:0000256" key="6">
    <source>
        <dbReference type="SAM" id="Phobius"/>
    </source>
</evidence>
<keyword evidence="5 6" id="KW-0472">Membrane</keyword>
<proteinExistence type="predicted"/>
<evidence type="ECO:0008006" key="9">
    <source>
        <dbReference type="Google" id="ProtNLM"/>
    </source>
</evidence>